<keyword evidence="3" id="KW-0472">Membrane</keyword>
<evidence type="ECO:0000256" key="6">
    <source>
        <dbReference type="ARBA" id="ARBA00022970"/>
    </source>
</evidence>
<dbReference type="PANTHER" id="PTHR43820">
    <property type="entry name" value="HIGH-AFFINITY BRANCHED-CHAIN AMINO ACID TRANSPORT ATP-BINDING PROTEIN LIVF"/>
    <property type="match status" value="1"/>
</dbReference>
<keyword evidence="6" id="KW-0029">Amino-acid transport</keyword>
<evidence type="ECO:0000256" key="3">
    <source>
        <dbReference type="ARBA" id="ARBA00022475"/>
    </source>
</evidence>
<dbReference type="PANTHER" id="PTHR43820:SF4">
    <property type="entry name" value="HIGH-AFFINITY BRANCHED-CHAIN AMINO ACID TRANSPORT ATP-BINDING PROTEIN LIVF"/>
    <property type="match status" value="1"/>
</dbReference>
<keyword evidence="9" id="KW-1185">Reference proteome</keyword>
<keyword evidence="5 8" id="KW-0067">ATP-binding</keyword>
<evidence type="ECO:0000256" key="5">
    <source>
        <dbReference type="ARBA" id="ARBA00022840"/>
    </source>
</evidence>
<sequence>MPILAELPSSTPLLQLDAVDVHYGAVQALFGVSLRVQAGEVVSVLGGNASGKSTTLKSVLGLARPSSGRVLLDGREIQGLAPAEVIDLGVASVPEGRRVFPDMTVRENLLLGAYPRRHDKAAVAADLDEVFQAFPRLAERRGQLAGTLSGGEQQMLALGRAWLRRGRLVCIDEPSMGLSPKFVDAVYEVLFRWKASGQTILLVEQNARIALELADRAYVLQHGHVVLQGRAADLAADPAVQQAYLGAEAPARELEGAPPPNGE</sequence>
<evidence type="ECO:0000313" key="8">
    <source>
        <dbReference type="EMBL" id="RZS86437.1"/>
    </source>
</evidence>
<gene>
    <name evidence="8" type="ORF">EV675_2479</name>
</gene>
<comment type="caution">
    <text evidence="8">The sequence shown here is derived from an EMBL/GenBank/DDBJ whole genome shotgun (WGS) entry which is preliminary data.</text>
</comment>
<evidence type="ECO:0000256" key="4">
    <source>
        <dbReference type="ARBA" id="ARBA00022741"/>
    </source>
</evidence>
<dbReference type="Pfam" id="PF00005">
    <property type="entry name" value="ABC_tran"/>
    <property type="match status" value="1"/>
</dbReference>
<dbReference type="Proteomes" id="UP000292445">
    <property type="component" value="Unassembled WGS sequence"/>
</dbReference>
<dbReference type="GO" id="GO:0016887">
    <property type="term" value="F:ATP hydrolysis activity"/>
    <property type="evidence" value="ECO:0007669"/>
    <property type="project" value="InterPro"/>
</dbReference>
<proteinExistence type="inferred from homology"/>
<evidence type="ECO:0000256" key="1">
    <source>
        <dbReference type="ARBA" id="ARBA00005417"/>
    </source>
</evidence>
<dbReference type="GO" id="GO:0015807">
    <property type="term" value="P:L-amino acid transport"/>
    <property type="evidence" value="ECO:0007669"/>
    <property type="project" value="TreeGrafter"/>
</dbReference>
<dbReference type="SUPFAM" id="SSF52540">
    <property type="entry name" value="P-loop containing nucleoside triphosphate hydrolases"/>
    <property type="match status" value="1"/>
</dbReference>
<dbReference type="SMART" id="SM00382">
    <property type="entry name" value="AAA"/>
    <property type="match status" value="1"/>
</dbReference>
<comment type="similarity">
    <text evidence="1">Belongs to the ABC transporter superfamily.</text>
</comment>
<evidence type="ECO:0000256" key="2">
    <source>
        <dbReference type="ARBA" id="ARBA00022448"/>
    </source>
</evidence>
<dbReference type="EMBL" id="SGXC01000001">
    <property type="protein sequence ID" value="RZS86437.1"/>
    <property type="molecule type" value="Genomic_DNA"/>
</dbReference>
<dbReference type="RefSeq" id="WP_207221945.1">
    <property type="nucleotide sequence ID" value="NZ_SGXC01000001.1"/>
</dbReference>
<accession>A0A4V2F456</accession>
<reference evidence="8 9" key="1">
    <citation type="submission" date="2019-02" db="EMBL/GenBank/DDBJ databases">
        <title>Genomic Encyclopedia of Type Strains, Phase IV (KMG-IV): sequencing the most valuable type-strain genomes for metagenomic binning, comparative biology and taxonomic classification.</title>
        <authorList>
            <person name="Goeker M."/>
        </authorList>
    </citation>
    <scope>NUCLEOTIDE SEQUENCE [LARGE SCALE GENOMIC DNA]</scope>
    <source>
        <strain evidence="8 9">K24</strain>
    </source>
</reference>
<keyword evidence="3" id="KW-1003">Cell membrane</keyword>
<keyword evidence="4" id="KW-0547">Nucleotide-binding</keyword>
<dbReference type="AlphaFoldDB" id="A0A4V2F456"/>
<name>A0A4V2F456_9BURK</name>
<feature type="domain" description="ABC transporter" evidence="7">
    <location>
        <begin position="14"/>
        <end position="247"/>
    </location>
</feature>
<dbReference type="InterPro" id="IPR003593">
    <property type="entry name" value="AAA+_ATPase"/>
</dbReference>
<dbReference type="GO" id="GO:0015658">
    <property type="term" value="F:branched-chain amino acid transmembrane transporter activity"/>
    <property type="evidence" value="ECO:0007669"/>
    <property type="project" value="TreeGrafter"/>
</dbReference>
<dbReference type="PROSITE" id="PS00211">
    <property type="entry name" value="ABC_TRANSPORTER_1"/>
    <property type="match status" value="1"/>
</dbReference>
<dbReference type="GO" id="GO:0005524">
    <property type="term" value="F:ATP binding"/>
    <property type="evidence" value="ECO:0007669"/>
    <property type="project" value="UniProtKB-KW"/>
</dbReference>
<dbReference type="InterPro" id="IPR003439">
    <property type="entry name" value="ABC_transporter-like_ATP-bd"/>
</dbReference>
<dbReference type="InterPro" id="IPR027417">
    <property type="entry name" value="P-loop_NTPase"/>
</dbReference>
<keyword evidence="2" id="KW-0813">Transport</keyword>
<dbReference type="InterPro" id="IPR052156">
    <property type="entry name" value="BCAA_Transport_ATP-bd_LivF"/>
</dbReference>
<organism evidence="8 9">
    <name type="scientific">Pigmentiphaga kullae</name>
    <dbReference type="NCBI Taxonomy" id="151784"/>
    <lineage>
        <taxon>Bacteria</taxon>
        <taxon>Pseudomonadati</taxon>
        <taxon>Pseudomonadota</taxon>
        <taxon>Betaproteobacteria</taxon>
        <taxon>Burkholderiales</taxon>
        <taxon>Alcaligenaceae</taxon>
        <taxon>Pigmentiphaga</taxon>
    </lineage>
</organism>
<evidence type="ECO:0000259" key="7">
    <source>
        <dbReference type="PROSITE" id="PS50893"/>
    </source>
</evidence>
<dbReference type="Gene3D" id="3.40.50.300">
    <property type="entry name" value="P-loop containing nucleotide triphosphate hydrolases"/>
    <property type="match status" value="1"/>
</dbReference>
<protein>
    <submittedName>
        <fullName evidence="8">Amino acid/amide ABC transporter ATP-binding protein 2 (HAAT family)</fullName>
    </submittedName>
</protein>
<dbReference type="PROSITE" id="PS50893">
    <property type="entry name" value="ABC_TRANSPORTER_2"/>
    <property type="match status" value="1"/>
</dbReference>
<dbReference type="InterPro" id="IPR017871">
    <property type="entry name" value="ABC_transporter-like_CS"/>
</dbReference>
<dbReference type="CDD" id="cd03224">
    <property type="entry name" value="ABC_TM1139_LivF_branched"/>
    <property type="match status" value="1"/>
</dbReference>
<evidence type="ECO:0000313" key="9">
    <source>
        <dbReference type="Proteomes" id="UP000292445"/>
    </source>
</evidence>